<dbReference type="OrthoDB" id="9918465at2"/>
<sequence>MPSNPTNKMPIPVELNREIPFVNAVYNIIEGKDDLDAAVGILKQQEQAHGVFIHYDEFHALWGLDLIPKQPPVDATQMLALAANDWDEFIENYVEVKAYSDEIKNFETKLFHFLDDTYMVLDGSKFACDCLLTLNDGSIWTFAMGAWGEYLADWARQNLWMQHALNDYFNEVNTFYGDVVVKDYYTWATTAKAVIERKCSK</sequence>
<dbReference type="Proteomes" id="UP000032452">
    <property type="component" value="Unassembled WGS sequence"/>
</dbReference>
<protein>
    <submittedName>
        <fullName evidence="1">Uncharacterized protein</fullName>
    </submittedName>
</protein>
<dbReference type="RefSeq" id="WP_045052598.1">
    <property type="nucleotide sequence ID" value="NZ_CAWMDP010000017.1"/>
</dbReference>
<accession>A0A0D9A1D3</accession>
<evidence type="ECO:0000313" key="2">
    <source>
        <dbReference type="Proteomes" id="UP000032452"/>
    </source>
</evidence>
<comment type="caution">
    <text evidence="1">The sequence shown here is derived from an EMBL/GenBank/DDBJ whole genome shotgun (WGS) entry which is preliminary data.</text>
</comment>
<dbReference type="EMBL" id="JYON01000001">
    <property type="protein sequence ID" value="KJH73266.1"/>
    <property type="molecule type" value="Genomic_DNA"/>
</dbReference>
<gene>
    <name evidence="1" type="ORF">UH38_00175</name>
</gene>
<dbReference type="AlphaFoldDB" id="A0A0D9A1D3"/>
<organism evidence="1 2">
    <name type="scientific">Aliterella atlantica CENA595</name>
    <dbReference type="NCBI Taxonomy" id="1618023"/>
    <lineage>
        <taxon>Bacteria</taxon>
        <taxon>Bacillati</taxon>
        <taxon>Cyanobacteriota</taxon>
        <taxon>Cyanophyceae</taxon>
        <taxon>Chroococcidiopsidales</taxon>
        <taxon>Aliterellaceae</taxon>
        <taxon>Aliterella</taxon>
    </lineage>
</organism>
<keyword evidence="2" id="KW-1185">Reference proteome</keyword>
<reference evidence="1 2" key="1">
    <citation type="submission" date="2015-02" db="EMBL/GenBank/DDBJ databases">
        <title>Draft genome of a novel marine cyanobacterium (Chroococcales) isolated from South Atlantic Ocean.</title>
        <authorList>
            <person name="Rigonato J."/>
            <person name="Alvarenga D.O."/>
            <person name="Branco L.H."/>
            <person name="Varani A.M."/>
            <person name="Brandini F.P."/>
            <person name="Fiore M.F."/>
        </authorList>
    </citation>
    <scope>NUCLEOTIDE SEQUENCE [LARGE SCALE GENOMIC DNA]</scope>
    <source>
        <strain evidence="1 2">CENA595</strain>
    </source>
</reference>
<proteinExistence type="predicted"/>
<evidence type="ECO:0000313" key="1">
    <source>
        <dbReference type="EMBL" id="KJH73266.1"/>
    </source>
</evidence>
<name>A0A0D9A1D3_9CYAN</name>